<organism evidence="10 11">
    <name type="scientific">Dioscorea zingiberensis</name>
    <dbReference type="NCBI Taxonomy" id="325984"/>
    <lineage>
        <taxon>Eukaryota</taxon>
        <taxon>Viridiplantae</taxon>
        <taxon>Streptophyta</taxon>
        <taxon>Embryophyta</taxon>
        <taxon>Tracheophyta</taxon>
        <taxon>Spermatophyta</taxon>
        <taxon>Magnoliopsida</taxon>
        <taxon>Liliopsida</taxon>
        <taxon>Dioscoreales</taxon>
        <taxon>Dioscoreaceae</taxon>
        <taxon>Dioscorea</taxon>
    </lineage>
</organism>
<keyword evidence="3" id="KW-0813">Transport</keyword>
<dbReference type="SUPFAM" id="SSF103473">
    <property type="entry name" value="MFS general substrate transporter"/>
    <property type="match status" value="1"/>
</dbReference>
<dbReference type="InterPro" id="IPR036259">
    <property type="entry name" value="MFS_trans_sf"/>
</dbReference>
<feature type="transmembrane region" description="Helical" evidence="8">
    <location>
        <begin position="190"/>
        <end position="212"/>
    </location>
</feature>
<dbReference type="Gene3D" id="1.20.1250.20">
    <property type="entry name" value="MFS general substrate transporter like domains"/>
    <property type="match status" value="2"/>
</dbReference>
<feature type="transmembrane region" description="Helical" evidence="8">
    <location>
        <begin position="378"/>
        <end position="400"/>
    </location>
</feature>
<dbReference type="PROSITE" id="PS50850">
    <property type="entry name" value="MFS"/>
    <property type="match status" value="1"/>
</dbReference>
<dbReference type="InterPro" id="IPR000849">
    <property type="entry name" value="Sugar_P_transporter"/>
</dbReference>
<dbReference type="PANTHER" id="PTHR43184:SF12">
    <property type="entry name" value="SUGAR PHOSPHATE EXCHANGER 3"/>
    <property type="match status" value="1"/>
</dbReference>
<dbReference type="GO" id="GO:0022857">
    <property type="term" value="F:transmembrane transporter activity"/>
    <property type="evidence" value="ECO:0007669"/>
    <property type="project" value="InterPro"/>
</dbReference>
<sequence>METSPFPAPSRSLLYHQISVLLLTFFAYASFHASRKPPSIVKPALAPDPSSNSTGWPPFDGAGGTHRLGELDLAFLSAYSAGMYLAGHAADRLDLRRFLAIGMLLSGLSCIAFGLGFFWDVHHLLFFIAVQIAGGLVQSIGWPCVVSVVGNWFGKSRRGLIMGVWNSHTSFGNILGSVMASSVLEFGWGWSFVIPGLLIIVVGFFVLGFLVVDPRDAGFEFATPVSEVEMSDGVGGAGEKPDLGNVEEVGLLEEGSKLDSSSAKAIGFVEAWRLPGVAPFAFCLFFSKLVAYTFLYWLPFYIRHNAVAGLQVSHKTAGMLSTIFDVGGVLGGISAGFISDRLGARAVTSIIFLVCSIPALVIYRMYGNVSMYFNMSLMFLSGYFVNGPYALITTAVAADLGTQDSIKGNSRALATVAAIIDGTGSVGAALGPLLTGYISTRGWNSVFLMLVLATSLAIMFLIRIAKAELQTK</sequence>
<dbReference type="Proteomes" id="UP001085076">
    <property type="component" value="Miscellaneous, Linkage group lg08"/>
</dbReference>
<evidence type="ECO:0000313" key="11">
    <source>
        <dbReference type="Proteomes" id="UP001085076"/>
    </source>
</evidence>
<feature type="transmembrane region" description="Helical" evidence="8">
    <location>
        <begin position="346"/>
        <end position="366"/>
    </location>
</feature>
<name>A0A9D5H786_9LILI</name>
<comment type="subcellular location">
    <subcellularLocation>
        <location evidence="1">Membrane</location>
        <topology evidence="1">Multi-pass membrane protein</topology>
    </subcellularLocation>
</comment>
<evidence type="ECO:0000256" key="2">
    <source>
        <dbReference type="ARBA" id="ARBA00009598"/>
    </source>
</evidence>
<evidence type="ECO:0000256" key="3">
    <source>
        <dbReference type="ARBA" id="ARBA00022448"/>
    </source>
</evidence>
<gene>
    <name evidence="10" type="ORF">J5N97_026991</name>
</gene>
<dbReference type="InterPro" id="IPR011701">
    <property type="entry name" value="MFS"/>
</dbReference>
<feature type="transmembrane region" description="Helical" evidence="8">
    <location>
        <begin position="318"/>
        <end position="339"/>
    </location>
</feature>
<dbReference type="PANTHER" id="PTHR43184">
    <property type="entry name" value="MAJOR FACILITATOR SUPERFAMILY TRANSPORTER 16, ISOFORM B"/>
    <property type="match status" value="1"/>
</dbReference>
<dbReference type="EMBL" id="JAGGNH010000008">
    <property type="protein sequence ID" value="KAJ0965853.1"/>
    <property type="molecule type" value="Genomic_DNA"/>
</dbReference>
<feature type="transmembrane region" description="Helical" evidence="8">
    <location>
        <begin position="125"/>
        <end position="153"/>
    </location>
</feature>
<feature type="transmembrane region" description="Helical" evidence="8">
    <location>
        <begin position="412"/>
        <end position="434"/>
    </location>
</feature>
<feature type="domain" description="Major facilitator superfamily (MFS) profile" evidence="9">
    <location>
        <begin position="13"/>
        <end position="469"/>
    </location>
</feature>
<dbReference type="InterPro" id="IPR020846">
    <property type="entry name" value="MFS_dom"/>
</dbReference>
<dbReference type="PIRSF" id="PIRSF002808">
    <property type="entry name" value="Hexose_phosphate_transp"/>
    <property type="match status" value="1"/>
</dbReference>
<evidence type="ECO:0000259" key="9">
    <source>
        <dbReference type="PROSITE" id="PS50850"/>
    </source>
</evidence>
<evidence type="ECO:0000256" key="6">
    <source>
        <dbReference type="ARBA" id="ARBA00022989"/>
    </source>
</evidence>
<evidence type="ECO:0000256" key="1">
    <source>
        <dbReference type="ARBA" id="ARBA00004141"/>
    </source>
</evidence>
<accession>A0A9D5H786</accession>
<reference evidence="10" key="2">
    <citation type="journal article" date="2022" name="Hortic Res">
        <title>The genome of Dioscorea zingiberensis sheds light on the biosynthesis, origin and evolution of the medicinally important diosgenin saponins.</title>
        <authorList>
            <person name="Li Y."/>
            <person name="Tan C."/>
            <person name="Li Z."/>
            <person name="Guo J."/>
            <person name="Li S."/>
            <person name="Chen X."/>
            <person name="Wang C."/>
            <person name="Dai X."/>
            <person name="Yang H."/>
            <person name="Song W."/>
            <person name="Hou L."/>
            <person name="Xu J."/>
            <person name="Tong Z."/>
            <person name="Xu A."/>
            <person name="Yuan X."/>
            <person name="Wang W."/>
            <person name="Yang Q."/>
            <person name="Chen L."/>
            <person name="Sun Z."/>
            <person name="Wang K."/>
            <person name="Pan B."/>
            <person name="Chen J."/>
            <person name="Bao Y."/>
            <person name="Liu F."/>
            <person name="Qi X."/>
            <person name="Gang D.R."/>
            <person name="Wen J."/>
            <person name="Li J."/>
        </authorList>
    </citation>
    <scope>NUCLEOTIDE SEQUENCE</scope>
    <source>
        <strain evidence="10">Dzin_1.0</strain>
    </source>
</reference>
<comment type="similarity">
    <text evidence="2">Belongs to the major facilitator superfamily. Organophosphate:Pi antiporter (OPA) (TC 2.A.1.4) family.</text>
</comment>
<keyword evidence="4" id="KW-0762">Sugar transport</keyword>
<keyword evidence="5 8" id="KW-0812">Transmembrane</keyword>
<keyword evidence="11" id="KW-1185">Reference proteome</keyword>
<reference evidence="10" key="1">
    <citation type="submission" date="2021-03" db="EMBL/GenBank/DDBJ databases">
        <authorList>
            <person name="Li Z."/>
            <person name="Yang C."/>
        </authorList>
    </citation>
    <scope>NUCLEOTIDE SEQUENCE</scope>
    <source>
        <strain evidence="10">Dzin_1.0</strain>
        <tissue evidence="10">Leaf</tissue>
    </source>
</reference>
<protein>
    <recommendedName>
        <fullName evidence="9">Major facilitator superfamily (MFS) profile domain-containing protein</fullName>
    </recommendedName>
</protein>
<dbReference type="Pfam" id="PF07690">
    <property type="entry name" value="MFS_1"/>
    <property type="match status" value="1"/>
</dbReference>
<evidence type="ECO:0000313" key="10">
    <source>
        <dbReference type="EMBL" id="KAJ0965853.1"/>
    </source>
</evidence>
<evidence type="ECO:0000256" key="4">
    <source>
        <dbReference type="ARBA" id="ARBA00022597"/>
    </source>
</evidence>
<evidence type="ECO:0000256" key="5">
    <source>
        <dbReference type="ARBA" id="ARBA00022692"/>
    </source>
</evidence>
<feature type="transmembrane region" description="Helical" evidence="8">
    <location>
        <begin position="277"/>
        <end position="298"/>
    </location>
</feature>
<keyword evidence="7 8" id="KW-0472">Membrane</keyword>
<dbReference type="AlphaFoldDB" id="A0A9D5H786"/>
<comment type="caution">
    <text evidence="10">The sequence shown here is derived from an EMBL/GenBank/DDBJ whole genome shotgun (WGS) entry which is preliminary data.</text>
</comment>
<evidence type="ECO:0000256" key="8">
    <source>
        <dbReference type="SAM" id="Phobius"/>
    </source>
</evidence>
<dbReference type="GO" id="GO:0055062">
    <property type="term" value="P:phosphate ion homeostasis"/>
    <property type="evidence" value="ECO:0007669"/>
    <property type="project" value="UniProtKB-ARBA"/>
</dbReference>
<dbReference type="GO" id="GO:0005789">
    <property type="term" value="C:endoplasmic reticulum membrane"/>
    <property type="evidence" value="ECO:0007669"/>
    <property type="project" value="TreeGrafter"/>
</dbReference>
<feature type="transmembrane region" description="Helical" evidence="8">
    <location>
        <begin position="12"/>
        <end position="31"/>
    </location>
</feature>
<evidence type="ECO:0000256" key="7">
    <source>
        <dbReference type="ARBA" id="ARBA00023136"/>
    </source>
</evidence>
<proteinExistence type="inferred from homology"/>
<feature type="transmembrane region" description="Helical" evidence="8">
    <location>
        <begin position="446"/>
        <end position="465"/>
    </location>
</feature>
<dbReference type="OrthoDB" id="3639251at2759"/>
<keyword evidence="6 8" id="KW-1133">Transmembrane helix</keyword>
<feature type="transmembrane region" description="Helical" evidence="8">
    <location>
        <begin position="98"/>
        <end position="119"/>
    </location>
</feature>